<dbReference type="FunFam" id="3.70.10.10:FF:000014">
    <property type="entry name" value="DNA repair protein Rad1, putative"/>
    <property type="match status" value="1"/>
</dbReference>
<feature type="region of interest" description="Disordered" evidence="11">
    <location>
        <begin position="146"/>
        <end position="166"/>
    </location>
</feature>
<evidence type="ECO:0000256" key="2">
    <source>
        <dbReference type="ARBA" id="ARBA00004141"/>
    </source>
</evidence>
<sequence>MDSSLHEVWQAASGSPFTPAIGKDNQFLLAFILLVLGFGLSGAFALNRSVVSLPTLAVPASLSLAVGVVYMFCAVGVYMDAPDPPIFRAVTSSTRLLYQLLKAINFTNKVHVEITEKGIRFSTDHARVMQGVTHWDKSLFTSYTTNIPAPEESNGNPDDEDDAPPPSVIFQLSLPALLETLQIFGAADAAARQARSDIDPYRSTNLRNYRSDAFSNQTLGMSNGTCSLSYNAEGDPFSIILEEGSVKTTCNLTTYVPEIPEDIPFDIEDLGFKIITQAKWLLDALAELTPASPEKLIITASKAAPYLKLTSVGGALGSGGIDFAQGKDLLETFSVRKKKWSQAFKFDMLKAANEAMRIATKVSLRGDGQGVLSMQFLVEVGGEGGGVCFLDFRFVPYADREEEDDDETECDEGEHGMEVDG</sequence>
<keyword evidence="8 12" id="KW-0472">Membrane</keyword>
<dbReference type="STRING" id="515849.A0A090D3P5"/>
<keyword evidence="6" id="KW-0227">DNA damage</keyword>
<reference evidence="13 14" key="1">
    <citation type="journal article" date="2008" name="Genome Biol.">
        <title>The genome sequence of the model ascomycete fungus Podospora anserina.</title>
        <authorList>
            <person name="Espagne E."/>
            <person name="Lespinet O."/>
            <person name="Malagnac F."/>
            <person name="Da Silva C."/>
            <person name="Jaillon O."/>
            <person name="Porcel B.M."/>
            <person name="Couloux A."/>
            <person name="Aury J.-M."/>
            <person name="Segurens B."/>
            <person name="Poulain J."/>
            <person name="Anthouard V."/>
            <person name="Grossetete S."/>
            <person name="Khalili H."/>
            <person name="Coppin E."/>
            <person name="Dequard-Chablat M."/>
            <person name="Picard M."/>
            <person name="Contamine V."/>
            <person name="Arnaise S."/>
            <person name="Bourdais A."/>
            <person name="Berteaux-Lecellier V."/>
            <person name="Gautheret D."/>
            <person name="de Vries R.P."/>
            <person name="Battaglia E."/>
            <person name="Coutinho P.M."/>
            <person name="Danchin E.G.J."/>
            <person name="Henrissat B."/>
            <person name="El Khoury R."/>
            <person name="Sainsard-Chanet A."/>
            <person name="Boivin A."/>
            <person name="Pinan-Lucarre B."/>
            <person name="Sellem C.H."/>
            <person name="Debuchy R."/>
            <person name="Wincker P."/>
            <person name="Weissenbach J."/>
            <person name="Silar P."/>
        </authorList>
    </citation>
    <scope>NUCLEOTIDE SEQUENCE [LARGE SCALE GENOMIC DNA]</scope>
    <source>
        <strain evidence="14">S / ATCC MYA-4624 / DSM 980 / FGSC 10383</strain>
    </source>
</reference>
<feature type="transmembrane region" description="Helical" evidence="12">
    <location>
        <begin position="27"/>
        <end position="46"/>
    </location>
</feature>
<organism evidence="13 14">
    <name type="scientific">Podospora anserina (strain S / ATCC MYA-4624 / DSM 980 / FGSC 10383)</name>
    <name type="common">Pleurage anserina</name>
    <dbReference type="NCBI Taxonomy" id="515849"/>
    <lineage>
        <taxon>Eukaryota</taxon>
        <taxon>Fungi</taxon>
        <taxon>Dikarya</taxon>
        <taxon>Ascomycota</taxon>
        <taxon>Pezizomycotina</taxon>
        <taxon>Sordariomycetes</taxon>
        <taxon>Sordariomycetidae</taxon>
        <taxon>Sordariales</taxon>
        <taxon>Podosporaceae</taxon>
        <taxon>Podospora</taxon>
        <taxon>Podospora anserina</taxon>
    </lineage>
</organism>
<evidence type="ECO:0000256" key="1">
    <source>
        <dbReference type="ARBA" id="ARBA00004123"/>
    </source>
</evidence>
<reference evidence="14" key="2">
    <citation type="journal article" date="2014" name="Genetics">
        <title>Maintaining two mating types: Structure of the mating type locus and its role in heterokaryosis in Podospora anserina.</title>
        <authorList>
            <person name="Grognet P."/>
            <person name="Bidard F."/>
            <person name="Kuchly C."/>
            <person name="Tong L.C.H."/>
            <person name="Coppin E."/>
            <person name="Benkhali J.A."/>
            <person name="Couloux A."/>
            <person name="Wincker P."/>
            <person name="Debuchy R."/>
            <person name="Silar P."/>
        </authorList>
    </citation>
    <scope>GENOME REANNOTATION</scope>
    <source>
        <strain evidence="14">S / ATCC MYA-4624 / DSM 980 / FGSC 10383</strain>
    </source>
</reference>
<comment type="similarity">
    <text evidence="4">Belongs to the rad1 family.</text>
</comment>
<keyword evidence="9" id="KW-0234">DNA repair</keyword>
<dbReference type="PANTHER" id="PTHR10870">
    <property type="entry name" value="CELL CYCLE CHECKPOINT PROTEIN RAD1"/>
    <property type="match status" value="1"/>
</dbReference>
<feature type="compositionally biased region" description="Acidic residues" evidence="11">
    <location>
        <begin position="401"/>
        <end position="412"/>
    </location>
</feature>
<dbReference type="AlphaFoldDB" id="A0A090D3P5"/>
<accession>A0A090D3P5</accession>
<dbReference type="PANTHER" id="PTHR10870:SF0">
    <property type="entry name" value="CELL CYCLE CHECKPOINT PROTEIN RAD1"/>
    <property type="match status" value="1"/>
</dbReference>
<evidence type="ECO:0000313" key="14">
    <source>
        <dbReference type="Proteomes" id="UP000001197"/>
    </source>
</evidence>
<evidence type="ECO:0000256" key="4">
    <source>
        <dbReference type="ARBA" id="ARBA00010991"/>
    </source>
</evidence>
<evidence type="ECO:0000256" key="8">
    <source>
        <dbReference type="ARBA" id="ARBA00023136"/>
    </source>
</evidence>
<dbReference type="PRINTS" id="PR01245">
    <property type="entry name" value="RAD1REC1"/>
</dbReference>
<comment type="similarity">
    <text evidence="3">Belongs to the OST5 family.</text>
</comment>
<dbReference type="EMBL" id="FO904936">
    <property type="protein sequence ID" value="CDP22668.1"/>
    <property type="molecule type" value="Genomic_DNA"/>
</dbReference>
<keyword evidence="5 12" id="KW-0812">Transmembrane</keyword>
<dbReference type="Pfam" id="PF05251">
    <property type="entry name" value="Ost5"/>
    <property type="match status" value="1"/>
</dbReference>
<comment type="subcellular location">
    <subcellularLocation>
        <location evidence="2">Membrane</location>
        <topology evidence="2">Multi-pass membrane protein</topology>
    </subcellularLocation>
    <subcellularLocation>
        <location evidence="1">Nucleus</location>
    </subcellularLocation>
</comment>
<dbReference type="InterPro" id="IPR003021">
    <property type="entry name" value="Rad1_Rec1_Rad17"/>
</dbReference>
<dbReference type="InterPro" id="IPR046938">
    <property type="entry name" value="DNA_clamp_sf"/>
</dbReference>
<feature type="region of interest" description="Disordered" evidence="11">
    <location>
        <begin position="401"/>
        <end position="421"/>
    </location>
</feature>
<evidence type="ECO:0000256" key="5">
    <source>
        <dbReference type="ARBA" id="ARBA00022692"/>
    </source>
</evidence>
<dbReference type="Gene3D" id="3.70.10.10">
    <property type="match status" value="1"/>
</dbReference>
<keyword evidence="7 12" id="KW-1133">Transmembrane helix</keyword>
<evidence type="ECO:0000256" key="3">
    <source>
        <dbReference type="ARBA" id="ARBA00009825"/>
    </source>
</evidence>
<dbReference type="Pfam" id="PF02144">
    <property type="entry name" value="Rad1"/>
    <property type="match status" value="1"/>
</dbReference>
<proteinExistence type="inferred from homology"/>
<dbReference type="GO" id="GO:0008250">
    <property type="term" value="C:oligosaccharyltransferase complex"/>
    <property type="evidence" value="ECO:0007669"/>
    <property type="project" value="InterPro"/>
</dbReference>
<dbReference type="InterPro" id="IPR007915">
    <property type="entry name" value="TMEM258/Ost5"/>
</dbReference>
<protein>
    <submittedName>
        <fullName evidence="13">DNA repair protein Rad1</fullName>
    </submittedName>
</protein>
<keyword evidence="10" id="KW-0539">Nucleus</keyword>
<dbReference type="GO" id="GO:0000077">
    <property type="term" value="P:DNA damage checkpoint signaling"/>
    <property type="evidence" value="ECO:0007669"/>
    <property type="project" value="InterPro"/>
</dbReference>
<dbReference type="CDD" id="cd00577">
    <property type="entry name" value="PCNA"/>
    <property type="match status" value="1"/>
</dbReference>
<evidence type="ECO:0000256" key="10">
    <source>
        <dbReference type="ARBA" id="ARBA00023242"/>
    </source>
</evidence>
<evidence type="ECO:0000313" key="13">
    <source>
        <dbReference type="EMBL" id="CDP22668.1"/>
    </source>
</evidence>
<evidence type="ECO:0000256" key="9">
    <source>
        <dbReference type="ARBA" id="ARBA00023204"/>
    </source>
</evidence>
<dbReference type="SUPFAM" id="SSF55979">
    <property type="entry name" value="DNA clamp"/>
    <property type="match status" value="1"/>
</dbReference>
<evidence type="ECO:0000256" key="12">
    <source>
        <dbReference type="SAM" id="Phobius"/>
    </source>
</evidence>
<evidence type="ECO:0000256" key="7">
    <source>
        <dbReference type="ARBA" id="ARBA00022989"/>
    </source>
</evidence>
<dbReference type="eggNOG" id="KOG3194">
    <property type="taxonomic scope" value="Eukaryota"/>
</dbReference>
<dbReference type="Proteomes" id="UP000001197">
    <property type="component" value="Chromosome 1"/>
</dbReference>
<name>A0A090D3P5_PODAN</name>
<evidence type="ECO:0000256" key="6">
    <source>
        <dbReference type="ARBA" id="ARBA00022763"/>
    </source>
</evidence>
<keyword evidence="14" id="KW-1185">Reference proteome</keyword>
<dbReference type="InParanoid" id="A0A090D3P5"/>
<evidence type="ECO:0000256" key="11">
    <source>
        <dbReference type="SAM" id="MobiDB-lite"/>
    </source>
</evidence>
<dbReference type="GO" id="GO:0006281">
    <property type="term" value="P:DNA repair"/>
    <property type="evidence" value="ECO:0007669"/>
    <property type="project" value="UniProtKB-KW"/>
</dbReference>
<dbReference type="GO" id="GO:0030896">
    <property type="term" value="C:checkpoint clamp complex"/>
    <property type="evidence" value="ECO:0007669"/>
    <property type="project" value="TreeGrafter"/>
</dbReference>
<feature type="transmembrane region" description="Helical" evidence="12">
    <location>
        <begin position="58"/>
        <end position="79"/>
    </location>
</feature>